<organism evidence="2 3">
    <name type="scientific">Amycolatopsis acidicola</name>
    <dbReference type="NCBI Taxonomy" id="2596893"/>
    <lineage>
        <taxon>Bacteria</taxon>
        <taxon>Bacillati</taxon>
        <taxon>Actinomycetota</taxon>
        <taxon>Actinomycetes</taxon>
        <taxon>Pseudonocardiales</taxon>
        <taxon>Pseudonocardiaceae</taxon>
        <taxon>Amycolatopsis</taxon>
    </lineage>
</organism>
<dbReference type="PANTHER" id="PTHR33993">
    <property type="entry name" value="GLYOXALASE-RELATED"/>
    <property type="match status" value="1"/>
</dbReference>
<dbReference type="InterPro" id="IPR029068">
    <property type="entry name" value="Glyas_Bleomycin-R_OHBP_Dase"/>
</dbReference>
<dbReference type="CDD" id="cd07247">
    <property type="entry name" value="SgaA_N_like"/>
    <property type="match status" value="1"/>
</dbReference>
<evidence type="ECO:0000313" key="2">
    <source>
        <dbReference type="EMBL" id="KAA9149977.1"/>
    </source>
</evidence>
<dbReference type="SUPFAM" id="SSF54593">
    <property type="entry name" value="Glyoxalase/Bleomycin resistance protein/Dihydroxybiphenyl dioxygenase"/>
    <property type="match status" value="2"/>
</dbReference>
<evidence type="ECO:0000313" key="3">
    <source>
        <dbReference type="Proteomes" id="UP000319769"/>
    </source>
</evidence>
<name>A0A5N0UKW9_9PSEU</name>
<dbReference type="AlphaFoldDB" id="A0A5N0UKW9"/>
<dbReference type="PROSITE" id="PS51819">
    <property type="entry name" value="VOC"/>
    <property type="match status" value="1"/>
</dbReference>
<evidence type="ECO:0000259" key="1">
    <source>
        <dbReference type="PROSITE" id="PS51819"/>
    </source>
</evidence>
<gene>
    <name evidence="2" type="ORF">FPZ12_042215</name>
</gene>
<keyword evidence="3" id="KW-1185">Reference proteome</keyword>
<proteinExistence type="predicted"/>
<dbReference type="EMBL" id="VMNW02000128">
    <property type="protein sequence ID" value="KAA9149977.1"/>
    <property type="molecule type" value="Genomic_DNA"/>
</dbReference>
<sequence length="280" mass="30694">MALGPSVIRSTLPSGIPCWIELATFDEDSAQRFYNELFGWKYTLNRDPATATGRYSIASLGEADVGGIYRAGANQPSLWTINVSVSNTATAAEWVTHLGGTITLGPVQLPDRGSILHATDPSGAPIVFWQPENWTFTTGVPGTFATADLNTHNGEAADGFFCRLFNYTSRQIGDPRGVDYAEWSLDQEPVLYRYVMGSEYPPDTLPHWMIYFDVDPARGTDATAGHALMLGGRVVLDPYDTPWGRMSVLADPCGAVFSIVDRTQRQGEWGRAEVDDPYDD</sequence>
<protein>
    <submittedName>
        <fullName evidence="2">VOC family protein</fullName>
    </submittedName>
</protein>
<dbReference type="Gene3D" id="3.10.180.10">
    <property type="entry name" value="2,3-Dihydroxybiphenyl 1,2-Dioxygenase, domain 1"/>
    <property type="match status" value="2"/>
</dbReference>
<dbReference type="RefSeq" id="WP_144759991.1">
    <property type="nucleotide sequence ID" value="NZ_VMNW02000128.1"/>
</dbReference>
<dbReference type="InterPro" id="IPR052164">
    <property type="entry name" value="Anthracycline_SecMetBiosynth"/>
</dbReference>
<comment type="caution">
    <text evidence="2">The sequence shown here is derived from an EMBL/GenBank/DDBJ whole genome shotgun (WGS) entry which is preliminary data.</text>
</comment>
<accession>A0A5N0UKW9</accession>
<feature type="domain" description="VOC" evidence="1">
    <location>
        <begin position="16"/>
        <end position="131"/>
    </location>
</feature>
<dbReference type="PANTHER" id="PTHR33993:SF14">
    <property type="entry name" value="GB|AAF24581.1"/>
    <property type="match status" value="1"/>
</dbReference>
<dbReference type="Proteomes" id="UP000319769">
    <property type="component" value="Unassembled WGS sequence"/>
</dbReference>
<dbReference type="InterPro" id="IPR037523">
    <property type="entry name" value="VOC_core"/>
</dbReference>
<dbReference type="OrthoDB" id="9793039at2"/>
<reference evidence="2" key="1">
    <citation type="submission" date="2019-09" db="EMBL/GenBank/DDBJ databases">
        <authorList>
            <person name="Teo W.F.A."/>
            <person name="Duangmal K."/>
        </authorList>
    </citation>
    <scope>NUCLEOTIDE SEQUENCE [LARGE SCALE GENOMIC DNA]</scope>
    <source>
        <strain evidence="2">K81G1</strain>
    </source>
</reference>